<dbReference type="InterPro" id="IPR029058">
    <property type="entry name" value="AB_hydrolase_fold"/>
</dbReference>
<name>A1ZQW9_MICM2</name>
<dbReference type="Pfam" id="PF12697">
    <property type="entry name" value="Abhydrolase_6"/>
    <property type="match status" value="1"/>
</dbReference>
<evidence type="ECO:0000259" key="1">
    <source>
        <dbReference type="Pfam" id="PF12697"/>
    </source>
</evidence>
<comment type="caution">
    <text evidence="2">The sequence shown here is derived from an EMBL/GenBank/DDBJ whole genome shotgun (WGS) entry which is preliminary data.</text>
</comment>
<reference evidence="2 3" key="1">
    <citation type="submission" date="2007-01" db="EMBL/GenBank/DDBJ databases">
        <authorList>
            <person name="Haygood M."/>
            <person name="Podell S."/>
            <person name="Anderson C."/>
            <person name="Hopkinson B."/>
            <person name="Roe K."/>
            <person name="Barbeau K."/>
            <person name="Gaasterland T."/>
            <person name="Ferriera S."/>
            <person name="Johnson J."/>
            <person name="Kravitz S."/>
            <person name="Beeson K."/>
            <person name="Sutton G."/>
            <person name="Rogers Y.-H."/>
            <person name="Friedman R."/>
            <person name="Frazier M."/>
            <person name="Venter J.C."/>
        </authorList>
    </citation>
    <scope>NUCLEOTIDE SEQUENCE [LARGE SCALE GENOMIC DNA]</scope>
    <source>
        <strain evidence="2 3">ATCC 23134</strain>
    </source>
</reference>
<organism evidence="2 3">
    <name type="scientific">Microscilla marina ATCC 23134</name>
    <dbReference type="NCBI Taxonomy" id="313606"/>
    <lineage>
        <taxon>Bacteria</taxon>
        <taxon>Pseudomonadati</taxon>
        <taxon>Bacteroidota</taxon>
        <taxon>Cytophagia</taxon>
        <taxon>Cytophagales</taxon>
        <taxon>Microscillaceae</taxon>
        <taxon>Microscilla</taxon>
    </lineage>
</organism>
<sequence>MIKRIFKWLGVLLLVLTIVYLLGPTPPSPVLDTTLPQVTNNLAQLEQEVIAKEKKVKDLRPDNEARIVWADSTKKQKTPYALVYLHGFSATWAEGEPVHRNFARRYGCNMYLARLARHGIGNQEAFENLTVDQLLASAKEAVAIAQQLGERVIIMATSTGATLGLYLAAQHPELAGIILYSPLIDFYSPALYLLNKPWGLQVARLVFDSKYYDFTGESSPKKQQYWTTRYRFEGTVALKSLVANTMGNALFAKIKQPLFLGYYYKDEAHQDKVVSVKAMKQMYTQLGTPPSQKRQVAFPKAGSHVIASYITSKNYQRVAQKTFEFAEEVLKLKPVEK</sequence>
<keyword evidence="3" id="KW-1185">Reference proteome</keyword>
<dbReference type="RefSeq" id="WP_002699969.1">
    <property type="nucleotide sequence ID" value="NZ_AAWS01000025.1"/>
</dbReference>
<dbReference type="Gene3D" id="3.40.50.1820">
    <property type="entry name" value="alpha/beta hydrolase"/>
    <property type="match status" value="1"/>
</dbReference>
<accession>A1ZQW9</accession>
<dbReference type="eggNOG" id="COG1647">
    <property type="taxonomic scope" value="Bacteria"/>
</dbReference>
<dbReference type="Proteomes" id="UP000004095">
    <property type="component" value="Unassembled WGS sequence"/>
</dbReference>
<feature type="domain" description="AB hydrolase-1" evidence="1">
    <location>
        <begin position="82"/>
        <end position="304"/>
    </location>
</feature>
<dbReference type="SUPFAM" id="SSF53474">
    <property type="entry name" value="alpha/beta-Hydrolases"/>
    <property type="match status" value="1"/>
</dbReference>
<evidence type="ECO:0000313" key="2">
    <source>
        <dbReference type="EMBL" id="EAY27274.1"/>
    </source>
</evidence>
<evidence type="ECO:0000313" key="3">
    <source>
        <dbReference type="Proteomes" id="UP000004095"/>
    </source>
</evidence>
<dbReference type="InterPro" id="IPR000073">
    <property type="entry name" value="AB_hydrolase_1"/>
</dbReference>
<dbReference type="EMBL" id="AAWS01000025">
    <property type="protein sequence ID" value="EAY27274.1"/>
    <property type="molecule type" value="Genomic_DNA"/>
</dbReference>
<gene>
    <name evidence="2" type="ORF">M23134_06584</name>
</gene>
<proteinExistence type="predicted"/>
<dbReference type="AlphaFoldDB" id="A1ZQW9"/>
<protein>
    <recommendedName>
        <fullName evidence="1">AB hydrolase-1 domain-containing protein</fullName>
    </recommendedName>
</protein>